<dbReference type="PANTHER" id="PTHR40275:SF1">
    <property type="entry name" value="SSL7038 PROTEIN"/>
    <property type="match status" value="1"/>
</dbReference>
<dbReference type="InterPro" id="IPR010982">
    <property type="entry name" value="Lambda_DNA-bd_dom_sf"/>
</dbReference>
<evidence type="ECO:0000313" key="1">
    <source>
        <dbReference type="EMBL" id="MXY33560.1"/>
    </source>
</evidence>
<dbReference type="PANTHER" id="PTHR40275">
    <property type="entry name" value="SSL7038 PROTEIN"/>
    <property type="match status" value="1"/>
</dbReference>
<dbReference type="GO" id="GO:0003677">
    <property type="term" value="F:DNA binding"/>
    <property type="evidence" value="ECO:0007669"/>
    <property type="project" value="InterPro"/>
</dbReference>
<dbReference type="AlphaFoldDB" id="A0A6B0Y1E0"/>
<proteinExistence type="predicted"/>
<dbReference type="SUPFAM" id="SSF47413">
    <property type="entry name" value="lambda repressor-like DNA-binding domains"/>
    <property type="match status" value="1"/>
</dbReference>
<comment type="caution">
    <text evidence="1">The sequence shown here is derived from an EMBL/GenBank/DDBJ whole genome shotgun (WGS) entry which is preliminary data.</text>
</comment>
<accession>A0A6B0Y1E0</accession>
<name>A0A6B0Y1E0_9RHOB</name>
<organism evidence="1">
    <name type="scientific">Boseongicola sp. SB0664_bin_43</name>
    <dbReference type="NCBI Taxonomy" id="2604844"/>
    <lineage>
        <taxon>Bacteria</taxon>
        <taxon>Pseudomonadati</taxon>
        <taxon>Pseudomonadota</taxon>
        <taxon>Alphaproteobacteria</taxon>
        <taxon>Rhodobacterales</taxon>
        <taxon>Paracoccaceae</taxon>
        <taxon>Boseongicola</taxon>
    </lineage>
</organism>
<dbReference type="Pfam" id="PF21716">
    <property type="entry name" value="dnstrm_HI1420"/>
    <property type="match status" value="1"/>
</dbReference>
<dbReference type="EMBL" id="VXRY01000227">
    <property type="protein sequence ID" value="MXY33560.1"/>
    <property type="molecule type" value="Genomic_DNA"/>
</dbReference>
<gene>
    <name evidence="1" type="ORF">F4Y60_05625</name>
</gene>
<dbReference type="InterPro" id="IPR014057">
    <property type="entry name" value="HI1420"/>
</dbReference>
<dbReference type="NCBIfam" id="TIGR02684">
    <property type="entry name" value="dnstrm_HI1420"/>
    <property type="match status" value="1"/>
</dbReference>
<reference evidence="1" key="1">
    <citation type="submission" date="2019-09" db="EMBL/GenBank/DDBJ databases">
        <title>Characterisation of the sponge microbiome using genome-centric metagenomics.</title>
        <authorList>
            <person name="Engelberts J.P."/>
            <person name="Robbins S.J."/>
            <person name="De Goeij J.M."/>
            <person name="Aranda M."/>
            <person name="Bell S.C."/>
            <person name="Webster N.S."/>
        </authorList>
    </citation>
    <scope>NUCLEOTIDE SEQUENCE</scope>
    <source>
        <strain evidence="1">SB0664_bin_43</strain>
    </source>
</reference>
<sequence length="99" mass="10830">MTQELTILDPADHLKTDQAIADFMCAALETNDPGYVVHAQGVVARAKGMTEIARRTRHSREQLYRSFSSEGNPTLRTTFAVLQAVGIQLLATKAKTVEG</sequence>
<protein>
    <submittedName>
        <fullName evidence="1">Putative addiction module antidote protein</fullName>
    </submittedName>
</protein>